<dbReference type="EMBL" id="JAQMTU010000033">
    <property type="protein sequence ID" value="MDB9486008.1"/>
    <property type="molecule type" value="Genomic_DNA"/>
</dbReference>
<reference evidence="1 2" key="1">
    <citation type="submission" date="2023-01" db="EMBL/GenBank/DDBJ databases">
        <title>Genomes from the Australian National Cyanobacteria Reference Collection.</title>
        <authorList>
            <person name="Willis A."/>
            <person name="Lee E.M.F."/>
        </authorList>
    </citation>
    <scope>NUCLEOTIDE SEQUENCE [LARGE SCALE GENOMIC DNA]</scope>
    <source>
        <strain evidence="1 2">CS-537/01</strain>
    </source>
</reference>
<evidence type="ECO:0000313" key="1">
    <source>
        <dbReference type="EMBL" id="MDB9486008.1"/>
    </source>
</evidence>
<comment type="caution">
    <text evidence="1">The sequence shown here is derived from an EMBL/GenBank/DDBJ whole genome shotgun (WGS) entry which is preliminary data.</text>
</comment>
<name>A0ABT5A2S4_9CYAN</name>
<sequence length="85" mass="9540">MSTKTLDIQQLQISVSQLLSLIQNDQEIVITDGNTPIARLTLLNSIEPNVWESENTPRPGLNLGAMVMSDDFDQPLSDEFWLQNP</sequence>
<accession>A0ABT5A2S4</accession>
<gene>
    <name evidence="1" type="ORF">PN492_05510</name>
</gene>
<evidence type="ECO:0000313" key="2">
    <source>
        <dbReference type="Proteomes" id="UP001212123"/>
    </source>
</evidence>
<proteinExistence type="predicted"/>
<dbReference type="RefSeq" id="WP_271791742.1">
    <property type="nucleotide sequence ID" value="NZ_JAQMTU010000033.1"/>
</dbReference>
<protein>
    <submittedName>
        <fullName evidence="1">Prevent-host-death protein</fullName>
    </submittedName>
</protein>
<keyword evidence="2" id="KW-1185">Reference proteome</keyword>
<dbReference type="Proteomes" id="UP001212123">
    <property type="component" value="Unassembled WGS sequence"/>
</dbReference>
<organism evidence="1 2">
    <name type="scientific">Dolichospermum circinale CS-537/01</name>
    <dbReference type="NCBI Taxonomy" id="3021739"/>
    <lineage>
        <taxon>Bacteria</taxon>
        <taxon>Bacillati</taxon>
        <taxon>Cyanobacteriota</taxon>
        <taxon>Cyanophyceae</taxon>
        <taxon>Nostocales</taxon>
        <taxon>Aphanizomenonaceae</taxon>
        <taxon>Dolichospermum</taxon>
        <taxon>Dolichospermum circinale</taxon>
    </lineage>
</organism>